<dbReference type="Gene3D" id="1.25.40.10">
    <property type="entry name" value="Tetratricopeptide repeat domain"/>
    <property type="match status" value="4"/>
</dbReference>
<evidence type="ECO:0000313" key="9">
    <source>
        <dbReference type="Proteomes" id="UP000251960"/>
    </source>
</evidence>
<feature type="repeat" description="PPR" evidence="5">
    <location>
        <begin position="386"/>
        <end position="420"/>
    </location>
</feature>
<dbReference type="Pfam" id="PF13812">
    <property type="entry name" value="PPR_3"/>
    <property type="match status" value="1"/>
</dbReference>
<evidence type="ECO:0000256" key="3">
    <source>
        <dbReference type="ARBA" id="ARBA00022946"/>
    </source>
</evidence>
<feature type="repeat" description="PPR" evidence="5">
    <location>
        <begin position="350"/>
        <end position="385"/>
    </location>
</feature>
<dbReference type="Pfam" id="PF12796">
    <property type="entry name" value="Ank_2"/>
    <property type="match status" value="2"/>
</dbReference>
<feature type="region of interest" description="Disordered" evidence="6">
    <location>
        <begin position="1049"/>
        <end position="1161"/>
    </location>
</feature>
<dbReference type="PROSITE" id="PS50088">
    <property type="entry name" value="ANK_REPEAT"/>
    <property type="match status" value="2"/>
</dbReference>
<keyword evidence="2" id="KW-0677">Repeat</keyword>
<feature type="repeat" description="PPR" evidence="5">
    <location>
        <begin position="245"/>
        <end position="279"/>
    </location>
</feature>
<dbReference type="NCBIfam" id="TIGR00756">
    <property type="entry name" value="PPR"/>
    <property type="match status" value="7"/>
</dbReference>
<keyword evidence="7" id="KW-0732">Signal</keyword>
<dbReference type="PANTHER" id="PTHR46128:SF194">
    <property type="entry name" value="PENTACOTRIPEPTIDE-REPEAT REGION OF PRORP DOMAIN-CONTAINING PROTEIN"/>
    <property type="match status" value="1"/>
</dbReference>
<dbReference type="InterPro" id="IPR036770">
    <property type="entry name" value="Ankyrin_rpt-contain_sf"/>
</dbReference>
<feature type="signal peptide" evidence="7">
    <location>
        <begin position="1"/>
        <end position="25"/>
    </location>
</feature>
<dbReference type="SMART" id="SM00248">
    <property type="entry name" value="ANK"/>
    <property type="match status" value="9"/>
</dbReference>
<sequence length="1300" mass="142514">MEVRWKGPRASALVSMLRAVTLGRAAVIVEKRGGCGPRDGSEIGFEAGSGSSSCAAPSSQSSNSAALTAEEEAAAAQIKSSLLRARKGSVEDLVRALAAECSEVRLTSGVADSLLRRCGDCWKPALGFFLWAQSRGGGYSHTPYACSRMVDLLGKSRQIDRMWDLLSEMHCRGLVTVDTVAKSIRRLAAARKWRDAILLFDQLEDLGLERNTETMNVLLDALCKEKKVDLAREVFVMLSPHIAPDAYTFNIFVHGWCSVRRIDEALWTIEEMKTRGFPPIVITYTAVLEAYCKQRNFRRVYEVLDSMGSQGCHPNVITYTMIMTSLTKCERFEEALSVSDRMKSSGCKPDTLFYNALINLLGRAGHLFEANQVFRVEMPRNGVLRNVATYNTMISILCQYGRDDDALGVLKEMEAQSCKPDLQTYQPLLRLLLGRRGQAAAVHRLLSELRDRNGLGLDLDTYTLLIHGLCKVGETDWAYLLYDEMVGSEIVPRPRTCELLLSEMQRQNMEAYVERIRNDYRLLLLVSVQSFVSPYFAPPTNGCFMALHGLVLVPEQLSCAHRLLLHKLTTAHCEAHRYSSAGAAAARRWISPEAPAMERSCYFPLRWESTGDQWWYASPIDWAAADGHYDIVRQLLHLDPNLLIKLTSLRRIRRLEALWDDDARFADAARNRASVARSLLLECECRNHRPGAGENTLLRAGYGGWVLYAAAAAGDAAFVRELLERDPLLVFGEGEYGVTDMFYAAARGGSADVFRLLLDHAMSPRCSTSCRNGEASARRSSVFRLEMMSRAVHAAARGGSVEMLRELLEESSVSTYLDIRGSTVLHAAAGRGQLQVVKYLVASFDIINSTDNHGNTALHVAAYRGHQPVVEALVAASPSTLSVVNNAGDTFLHSAVTGFRTPGFRRLDRQLELMRYLIRERTADIQKIINLRNDAGLTALHLAVVGCAHPDLVELLMATPSIDLNAEDANGMTALALLKQQLRSATSDRLIKQIVSAGGVLNSSILRTRSAIASQIKMQGGIASSPGTTFKVSDAEIFLFSGMGAAESLRPSSCSSNGKDDDPTHADADCAENRGSSEKRLSSASRAKDRLKMMLRWPRHKDKTPKKSEDSSPLGSISRLNEHGAETPAPLRQKFTKTTALNGKRTLAVKSSTPSSSSTKKKLNTKLIHGIMEAMPQLAPSTARSASPTDTFLRSSVSSTPQPLAKLKDICLDDEISMVTPPAGRLKDSDDAMEDPSCSNNSSMDDGCGAGTAESAARKHGCGNGRLINICFGAQGLTVEDSASGQQTSKMFKQQCLRVS</sequence>
<feature type="repeat" description="PPR" evidence="5">
    <location>
        <begin position="280"/>
        <end position="314"/>
    </location>
</feature>
<dbReference type="Pfam" id="PF00023">
    <property type="entry name" value="Ank"/>
    <property type="match status" value="1"/>
</dbReference>
<gene>
    <name evidence="8" type="primary">At3g04130_0</name>
    <name evidence="8" type="ORF">Zm00014a_039996</name>
</gene>
<dbReference type="PANTHER" id="PTHR46128">
    <property type="entry name" value="MITOCHONDRIAL GROUP I INTRON SPLICING FACTOR CCM1"/>
    <property type="match status" value="1"/>
</dbReference>
<proteinExistence type="inferred from homology"/>
<keyword evidence="4" id="KW-0040">ANK repeat</keyword>
<dbReference type="ExpressionAtlas" id="A0A3L6EHV1">
    <property type="expression patterns" value="baseline and differential"/>
</dbReference>
<keyword evidence="3" id="KW-0809">Transit peptide</keyword>
<comment type="similarity">
    <text evidence="1">Belongs to the PPR family. P subfamily.</text>
</comment>
<feature type="repeat" description="PPR" evidence="5">
    <location>
        <begin position="315"/>
        <end position="349"/>
    </location>
</feature>
<feature type="repeat" description="ANK" evidence="4">
    <location>
        <begin position="820"/>
        <end position="852"/>
    </location>
</feature>
<feature type="chain" id="PRO_5018109240" evidence="7">
    <location>
        <begin position="26"/>
        <end position="1300"/>
    </location>
</feature>
<evidence type="ECO:0000256" key="5">
    <source>
        <dbReference type="PROSITE-ProRule" id="PRU00708"/>
    </source>
</evidence>
<dbReference type="EMBL" id="NCVQ01000006">
    <property type="protein sequence ID" value="PWZ20390.1"/>
    <property type="molecule type" value="Genomic_DNA"/>
</dbReference>
<evidence type="ECO:0000313" key="8">
    <source>
        <dbReference type="EMBL" id="PWZ20390.1"/>
    </source>
</evidence>
<dbReference type="SUPFAM" id="SSF48403">
    <property type="entry name" value="Ankyrin repeat"/>
    <property type="match status" value="1"/>
</dbReference>
<dbReference type="Pfam" id="PF13041">
    <property type="entry name" value="PPR_2"/>
    <property type="match status" value="2"/>
</dbReference>
<comment type="caution">
    <text evidence="8">The sequence shown here is derived from an EMBL/GenBank/DDBJ whole genome shotgun (WGS) entry which is preliminary data.</text>
</comment>
<feature type="compositionally biased region" description="Basic and acidic residues" evidence="6">
    <location>
        <begin position="1058"/>
        <end position="1092"/>
    </location>
</feature>
<evidence type="ECO:0000256" key="4">
    <source>
        <dbReference type="PROSITE-ProRule" id="PRU00023"/>
    </source>
</evidence>
<dbReference type="InterPro" id="IPR050872">
    <property type="entry name" value="PPR_P_subfamily"/>
</dbReference>
<feature type="repeat" description="PPR" evidence="5">
    <location>
        <begin position="458"/>
        <end position="492"/>
    </location>
</feature>
<evidence type="ECO:0000256" key="6">
    <source>
        <dbReference type="SAM" id="MobiDB-lite"/>
    </source>
</evidence>
<dbReference type="Pfam" id="PF01535">
    <property type="entry name" value="PPR"/>
    <property type="match status" value="1"/>
</dbReference>
<accession>A0A3L6EHV1</accession>
<dbReference type="InterPro" id="IPR002885">
    <property type="entry name" value="PPR_rpt"/>
</dbReference>
<feature type="repeat" description="ANK" evidence="4">
    <location>
        <begin position="853"/>
        <end position="874"/>
    </location>
</feature>
<evidence type="ECO:0000256" key="7">
    <source>
        <dbReference type="SAM" id="SignalP"/>
    </source>
</evidence>
<dbReference type="InterPro" id="IPR011990">
    <property type="entry name" value="TPR-like_helical_dom_sf"/>
</dbReference>
<organism evidence="8 9">
    <name type="scientific">Zea mays</name>
    <name type="common">Maize</name>
    <dbReference type="NCBI Taxonomy" id="4577"/>
    <lineage>
        <taxon>Eukaryota</taxon>
        <taxon>Viridiplantae</taxon>
        <taxon>Streptophyta</taxon>
        <taxon>Embryophyta</taxon>
        <taxon>Tracheophyta</taxon>
        <taxon>Spermatophyta</taxon>
        <taxon>Magnoliopsida</taxon>
        <taxon>Liliopsida</taxon>
        <taxon>Poales</taxon>
        <taxon>Poaceae</taxon>
        <taxon>PACMAD clade</taxon>
        <taxon>Panicoideae</taxon>
        <taxon>Andropogonodae</taxon>
        <taxon>Andropogoneae</taxon>
        <taxon>Tripsacinae</taxon>
        <taxon>Zea</taxon>
    </lineage>
</organism>
<dbReference type="Proteomes" id="UP000251960">
    <property type="component" value="Chromosome 5"/>
</dbReference>
<dbReference type="InterPro" id="IPR002110">
    <property type="entry name" value="Ankyrin_rpt"/>
</dbReference>
<dbReference type="Gene3D" id="1.25.40.20">
    <property type="entry name" value="Ankyrin repeat-containing domain"/>
    <property type="match status" value="1"/>
</dbReference>
<protein>
    <submittedName>
        <fullName evidence="8">Pentatricopeptide repeat-containing protein</fullName>
    </submittedName>
</protein>
<dbReference type="PROSITE" id="PS50297">
    <property type="entry name" value="ANK_REP_REGION"/>
    <property type="match status" value="2"/>
</dbReference>
<reference evidence="8 9" key="1">
    <citation type="journal article" date="2018" name="Nat. Genet.">
        <title>Extensive intraspecific gene order and gene structural variations between Mo17 and other maize genomes.</title>
        <authorList>
            <person name="Sun S."/>
            <person name="Zhou Y."/>
            <person name="Chen J."/>
            <person name="Shi J."/>
            <person name="Zhao H."/>
            <person name="Zhao H."/>
            <person name="Song W."/>
            <person name="Zhang M."/>
            <person name="Cui Y."/>
            <person name="Dong X."/>
            <person name="Liu H."/>
            <person name="Ma X."/>
            <person name="Jiao Y."/>
            <person name="Wang B."/>
            <person name="Wei X."/>
            <person name="Stein J.C."/>
            <person name="Glaubitz J.C."/>
            <person name="Lu F."/>
            <person name="Yu G."/>
            <person name="Liang C."/>
            <person name="Fengler K."/>
            <person name="Li B."/>
            <person name="Rafalski A."/>
            <person name="Schnable P.S."/>
            <person name="Ware D.H."/>
            <person name="Buckler E.S."/>
            <person name="Lai J."/>
        </authorList>
    </citation>
    <scope>NUCLEOTIDE SEQUENCE [LARGE SCALE GENOMIC DNA]</scope>
    <source>
        <strain evidence="9">cv. Missouri 17</strain>
        <tissue evidence="8">Seedling</tissue>
    </source>
</reference>
<dbReference type="PROSITE" id="PS51375">
    <property type="entry name" value="PPR"/>
    <property type="match status" value="6"/>
</dbReference>
<feature type="region of interest" description="Disordered" evidence="6">
    <location>
        <begin position="1221"/>
        <end position="1254"/>
    </location>
</feature>
<dbReference type="Pfam" id="PF12854">
    <property type="entry name" value="PPR_1"/>
    <property type="match status" value="2"/>
</dbReference>
<evidence type="ECO:0000256" key="1">
    <source>
        <dbReference type="ARBA" id="ARBA00007626"/>
    </source>
</evidence>
<evidence type="ECO:0000256" key="2">
    <source>
        <dbReference type="ARBA" id="ARBA00022737"/>
    </source>
</evidence>
<name>A0A3L6EHV1_MAIZE</name>